<dbReference type="PANTHER" id="PTHR15350">
    <property type="entry name" value="COP9 SIGNALOSOME COMPLEX SUBUNIT 7/DENDRITIC CELL PROTEIN GA17"/>
    <property type="match status" value="1"/>
</dbReference>
<evidence type="ECO:0000313" key="4">
    <source>
        <dbReference type="Proteomes" id="UP001620626"/>
    </source>
</evidence>
<dbReference type="Pfam" id="PF01399">
    <property type="entry name" value="PCI"/>
    <property type="match status" value="1"/>
</dbReference>
<feature type="domain" description="PCI" evidence="2">
    <location>
        <begin position="203"/>
        <end position="370"/>
    </location>
</feature>
<sequence length="679" mass="77350">MASTAIGVFSNIPSEKEQVDELRDFYKERGISVAKDSSAAVFDQLVALIDATTALVSGGQLSTEKEVELVLNSLFSLMISYKDEQALLLVQRFCALLNGVSADKQRIFKGHGWNSPAGVTVRLLSNLYHVHDDCPALQLIELKHLLVAAGHARLTNHLDIIAAGGGGAATERIDALVRRWKLDVTQCRELYRCLHAALVADERHESAAEVMCTLLKTYTPEDAPTAQEDARECVRTTIVDPKAFCFDHLSGLEAVNSLKKTDPLMFQMLGIFVYGSLADYRRFVADHPTFLREQLRVEDEQTLETKMKQLTLISLAEKAQHIPLTTLVKTLDISDRDQLEEFIVDAIHANAIQGKINELDDQLMVSFYQQRVFQRAQWEQLHVRLGALLENARWFRDNMQSVRTFSNSLILAYEMDADSFLLFYIKQRIARGEDGLQWYNPPYCGEDEEGHVPDIWLTIQQAVLYFERDNSDEIEHQLIDQLAQHSAVKFNAFKYLVDAYFDLLQRRIERKADNFGCPSATNLCVPFLAMIAFTGLFARRLAKMDASARVTEEEQKDRRDFRREITQVSIYGSTMLRYKLYTLSNNEDSTAAYSWDRFCADSLQLVEHISSLKERENRFDCPSLGFSPPRRRFVRNCSSGGCLFSDRQTHCRHIDLTLFGVVRSEKRKPTTNAFPKSSF</sequence>
<proteinExistence type="inferred from homology"/>
<dbReference type="InterPro" id="IPR000717">
    <property type="entry name" value="PCI_dom"/>
</dbReference>
<organism evidence="3 4">
    <name type="scientific">Heterodera trifolii</name>
    <dbReference type="NCBI Taxonomy" id="157864"/>
    <lineage>
        <taxon>Eukaryota</taxon>
        <taxon>Metazoa</taxon>
        <taxon>Ecdysozoa</taxon>
        <taxon>Nematoda</taxon>
        <taxon>Chromadorea</taxon>
        <taxon>Rhabditida</taxon>
        <taxon>Tylenchina</taxon>
        <taxon>Tylenchomorpha</taxon>
        <taxon>Tylenchoidea</taxon>
        <taxon>Heteroderidae</taxon>
        <taxon>Heteroderinae</taxon>
        <taxon>Heterodera</taxon>
    </lineage>
</organism>
<evidence type="ECO:0000259" key="2">
    <source>
        <dbReference type="PROSITE" id="PS50250"/>
    </source>
</evidence>
<dbReference type="SMART" id="SM00088">
    <property type="entry name" value="PINT"/>
    <property type="match status" value="1"/>
</dbReference>
<protein>
    <recommendedName>
        <fullName evidence="2">PCI domain-containing protein</fullName>
    </recommendedName>
</protein>
<dbReference type="PROSITE" id="PS50250">
    <property type="entry name" value="PCI"/>
    <property type="match status" value="1"/>
</dbReference>
<dbReference type="EMBL" id="JBICBT010001054">
    <property type="protein sequence ID" value="KAL3085792.1"/>
    <property type="molecule type" value="Genomic_DNA"/>
</dbReference>
<dbReference type="InterPro" id="IPR045237">
    <property type="entry name" value="COPS7/eIF3m"/>
</dbReference>
<evidence type="ECO:0000313" key="3">
    <source>
        <dbReference type="EMBL" id="KAL3085792.1"/>
    </source>
</evidence>
<keyword evidence="4" id="KW-1185">Reference proteome</keyword>
<comment type="caution">
    <text evidence="3">The sequence shown here is derived from an EMBL/GenBank/DDBJ whole genome shotgun (WGS) entry which is preliminary data.</text>
</comment>
<dbReference type="Proteomes" id="UP001620626">
    <property type="component" value="Unassembled WGS sequence"/>
</dbReference>
<accession>A0ABD2J105</accession>
<name>A0ABD2J105_9BILA</name>
<dbReference type="AlphaFoldDB" id="A0ABD2J105"/>
<reference evidence="3 4" key="1">
    <citation type="submission" date="2024-10" db="EMBL/GenBank/DDBJ databases">
        <authorList>
            <person name="Kim D."/>
        </authorList>
    </citation>
    <scope>NUCLEOTIDE SEQUENCE [LARGE SCALE GENOMIC DNA]</scope>
    <source>
        <strain evidence="3">BH-2024</strain>
    </source>
</reference>
<gene>
    <name evidence="3" type="ORF">niasHT_034200</name>
</gene>
<comment type="similarity">
    <text evidence="1">Belongs to the CSN7/EIF3M family. CSN7 subfamily.</text>
</comment>
<dbReference type="PANTHER" id="PTHR15350:SF2">
    <property type="entry name" value="EUKARYOTIC TRANSLATION INITIATION FACTOR 3 SUBUNIT M"/>
    <property type="match status" value="1"/>
</dbReference>
<evidence type="ECO:0000256" key="1">
    <source>
        <dbReference type="ARBA" id="ARBA00008482"/>
    </source>
</evidence>